<evidence type="ECO:0008006" key="2">
    <source>
        <dbReference type="Google" id="ProtNLM"/>
    </source>
</evidence>
<dbReference type="InterPro" id="IPR036563">
    <property type="entry name" value="MoaE_sf"/>
</dbReference>
<dbReference type="OrthoDB" id="5531344at2759"/>
<accession>A0A8H7YAN7</accession>
<protein>
    <recommendedName>
        <fullName evidence="2">Molybdenum cofactor synthesis 2</fullName>
    </recommendedName>
</protein>
<dbReference type="InterPro" id="IPR003448">
    <property type="entry name" value="Mopterin_biosynth_MoaE"/>
</dbReference>
<name>A0A8H7YAN7_PSICU</name>
<dbReference type="Gene3D" id="3.90.1170.40">
    <property type="entry name" value="Molybdopterin biosynthesis MoaE subunit"/>
    <property type="match status" value="1"/>
</dbReference>
<organism evidence="1">
    <name type="scientific">Psilocybe cubensis</name>
    <name type="common">Psychedelic mushroom</name>
    <name type="synonym">Stropharia cubensis</name>
    <dbReference type="NCBI Taxonomy" id="181762"/>
    <lineage>
        <taxon>Eukaryota</taxon>
        <taxon>Fungi</taxon>
        <taxon>Dikarya</taxon>
        <taxon>Basidiomycota</taxon>
        <taxon>Agaricomycotina</taxon>
        <taxon>Agaricomycetes</taxon>
        <taxon>Agaricomycetidae</taxon>
        <taxon>Agaricales</taxon>
        <taxon>Agaricineae</taxon>
        <taxon>Strophariaceae</taxon>
        <taxon>Psilocybe</taxon>
    </lineage>
</organism>
<dbReference type="GO" id="GO:0006777">
    <property type="term" value="P:Mo-molybdopterin cofactor biosynthetic process"/>
    <property type="evidence" value="ECO:0007669"/>
    <property type="project" value="InterPro"/>
</dbReference>
<evidence type="ECO:0000313" key="1">
    <source>
        <dbReference type="EMBL" id="KAG5174406.1"/>
    </source>
</evidence>
<sequence length="168" mass="18698">MALTPAASVEASLRDSQVSCILTYEPLDTYKITTSVQDVTSGATAVFIGTTRNYFKGKIVTRLEYQAYSAIAIKTMMNIGKSAITGAFRSQHQPHAIQPTMRCAIHHRLGTVPIGEASIVIAVSSPHRKEAFLVCEEILEQVKLKAQIWKREYYEGEDESEAEWKANF</sequence>
<dbReference type="PANTHER" id="PTHR23404">
    <property type="entry name" value="MOLYBDOPTERIN SYNTHASE RELATED"/>
    <property type="match status" value="1"/>
</dbReference>
<dbReference type="AlphaFoldDB" id="A0A8H7YAN7"/>
<gene>
    <name evidence="1" type="ORF">JR316_001065</name>
</gene>
<dbReference type="SUPFAM" id="SSF54690">
    <property type="entry name" value="Molybdopterin synthase subunit MoaE"/>
    <property type="match status" value="1"/>
</dbReference>
<dbReference type="EMBL" id="JAFIQS010000001">
    <property type="protein sequence ID" value="KAG5174406.1"/>
    <property type="molecule type" value="Genomic_DNA"/>
</dbReference>
<comment type="caution">
    <text evidence="1">The sequence shown here is derived from an EMBL/GenBank/DDBJ whole genome shotgun (WGS) entry which is preliminary data.</text>
</comment>
<reference evidence="1" key="1">
    <citation type="submission" date="2021-02" db="EMBL/GenBank/DDBJ databases">
        <title>Psilocybe cubensis genome.</title>
        <authorList>
            <person name="Mckernan K.J."/>
            <person name="Crawford S."/>
            <person name="Trippe A."/>
            <person name="Kane L.T."/>
            <person name="Mclaughlin S."/>
        </authorList>
    </citation>
    <scope>NUCLEOTIDE SEQUENCE [LARGE SCALE GENOMIC DNA]</scope>
    <source>
        <strain evidence="1">MGC-MH-2018</strain>
    </source>
</reference>
<dbReference type="Pfam" id="PF02391">
    <property type="entry name" value="MoaE"/>
    <property type="match status" value="1"/>
</dbReference>
<dbReference type="CDD" id="cd00756">
    <property type="entry name" value="MoaE"/>
    <property type="match status" value="1"/>
</dbReference>
<proteinExistence type="predicted"/>